<keyword evidence="2" id="KW-1185">Reference proteome</keyword>
<accession>A0A9P6ZMC8</accession>
<dbReference type="Proteomes" id="UP000714275">
    <property type="component" value="Unassembled WGS sequence"/>
</dbReference>
<name>A0A9P6ZMC8_9AGAM</name>
<gene>
    <name evidence="1" type="ORF">EV702DRAFT_948590</name>
</gene>
<feature type="non-terminal residue" evidence="1">
    <location>
        <position position="1"/>
    </location>
</feature>
<dbReference type="EMBL" id="JABBWD010000054">
    <property type="protein sequence ID" value="KAG1772203.1"/>
    <property type="molecule type" value="Genomic_DNA"/>
</dbReference>
<comment type="caution">
    <text evidence="1">The sequence shown here is derived from an EMBL/GenBank/DDBJ whole genome shotgun (WGS) entry which is preliminary data.</text>
</comment>
<feature type="non-terminal residue" evidence="1">
    <location>
        <position position="263"/>
    </location>
</feature>
<dbReference type="OrthoDB" id="2691331at2759"/>
<sequence>PQKHKLSGFELRPAYNSLIELKQTAVYEASEEEDPDEEGFEEQIDMVVSLLESKLEGKLTLQFFTFSSMNTTDLTEFKIMFTGHLCLKPNVNELVASTTSLGQNELWYSTNLYRQLLLLESLVPKTTEATARAWIDAFFFGASAMLASNKAMILNMEHVVPATTISPSSLRTLGGFVDYTAIAADECDTHKSASTYLNLPAHFSISRIILPRQYVCVQKVPPVSKSCQLGSHFHLLLHLRKKVICGALTNRHEWIFIFIEFNN</sequence>
<reference evidence="1" key="1">
    <citation type="journal article" date="2020" name="New Phytol.">
        <title>Comparative genomics reveals dynamic genome evolution in host specialist ectomycorrhizal fungi.</title>
        <authorList>
            <person name="Lofgren L.A."/>
            <person name="Nguyen N.H."/>
            <person name="Vilgalys R."/>
            <person name="Ruytinx J."/>
            <person name="Liao H.L."/>
            <person name="Branco S."/>
            <person name="Kuo A."/>
            <person name="LaButti K."/>
            <person name="Lipzen A."/>
            <person name="Andreopoulos W."/>
            <person name="Pangilinan J."/>
            <person name="Riley R."/>
            <person name="Hundley H."/>
            <person name="Na H."/>
            <person name="Barry K."/>
            <person name="Grigoriev I.V."/>
            <person name="Stajich J.E."/>
            <person name="Kennedy P.G."/>
        </authorList>
    </citation>
    <scope>NUCLEOTIDE SEQUENCE</scope>
    <source>
        <strain evidence="1">DOB743</strain>
    </source>
</reference>
<dbReference type="AlphaFoldDB" id="A0A9P6ZMC8"/>
<evidence type="ECO:0000313" key="2">
    <source>
        <dbReference type="Proteomes" id="UP000714275"/>
    </source>
</evidence>
<evidence type="ECO:0000313" key="1">
    <source>
        <dbReference type="EMBL" id="KAG1772203.1"/>
    </source>
</evidence>
<organism evidence="1 2">
    <name type="scientific">Suillus placidus</name>
    <dbReference type="NCBI Taxonomy" id="48579"/>
    <lineage>
        <taxon>Eukaryota</taxon>
        <taxon>Fungi</taxon>
        <taxon>Dikarya</taxon>
        <taxon>Basidiomycota</taxon>
        <taxon>Agaricomycotina</taxon>
        <taxon>Agaricomycetes</taxon>
        <taxon>Agaricomycetidae</taxon>
        <taxon>Boletales</taxon>
        <taxon>Suillineae</taxon>
        <taxon>Suillaceae</taxon>
        <taxon>Suillus</taxon>
    </lineage>
</organism>
<proteinExistence type="predicted"/>
<protein>
    <submittedName>
        <fullName evidence="1">Uncharacterized protein</fullName>
    </submittedName>
</protein>